<gene>
    <name evidence="2" type="ORF">RG540_CH18590</name>
</gene>
<dbReference type="HOGENOM" id="CLU_127586_0_0_5"/>
<dbReference type="RefSeq" id="WP_038586963.1">
    <property type="nucleotide sequence ID" value="NZ_HG938353.1"/>
</dbReference>
<proteinExistence type="predicted"/>
<dbReference type="KEGG" id="ngg:RG540_CH18590"/>
<dbReference type="EMBL" id="HG938353">
    <property type="protein sequence ID" value="CDN48029.1"/>
    <property type="molecule type" value="Genomic_DNA"/>
</dbReference>
<name>A0A068SQ85_NEOGA</name>
<keyword evidence="3" id="KW-1185">Reference proteome</keyword>
<dbReference type="PATRIC" id="fig|1028800.3.peg.1875"/>
<dbReference type="Proteomes" id="UP000028181">
    <property type="component" value="Chromosome I"/>
</dbReference>
<evidence type="ECO:0000313" key="2">
    <source>
        <dbReference type="EMBL" id="CDN48029.1"/>
    </source>
</evidence>
<accession>A0A068SQ85</accession>
<evidence type="ECO:0000256" key="1">
    <source>
        <dbReference type="SAM" id="MobiDB-lite"/>
    </source>
</evidence>
<dbReference type="GeneID" id="24257991"/>
<sequence>MNSALIVMTILGCNDAGTDCHYIATAENRWPSIEMCNSVSEQQLSGYANQAYPMLIAVCQKPEATEIAKAPVPQSRPETTMPAPSAEPAATPAPEPVTQQEKETLAGRAIQRVKTVLPTTEGVKTLMTSPVRLVENGYSWVAKKFR</sequence>
<evidence type="ECO:0000313" key="3">
    <source>
        <dbReference type="Proteomes" id="UP000028181"/>
    </source>
</evidence>
<feature type="region of interest" description="Disordered" evidence="1">
    <location>
        <begin position="68"/>
        <end position="102"/>
    </location>
</feature>
<dbReference type="eggNOG" id="ENOG50347Q9">
    <property type="taxonomic scope" value="Bacteria"/>
</dbReference>
<dbReference type="AlphaFoldDB" id="A0A068SQ85"/>
<dbReference type="OrthoDB" id="7916376at2"/>
<reference evidence="3" key="1">
    <citation type="journal article" date="2014" name="BMC Genomics">
        <title>Genome sequencing of two Neorhizobium galegae strains reveals a noeT gene responsible for the unusual acetylation of the nodulation factors.</title>
        <authorList>
            <person name="Osterman J."/>
            <person name="Marsh J."/>
            <person name="Laine P.K."/>
            <person name="Zeng Z."/>
            <person name="Alatalo E."/>
            <person name="Sullivan J.T."/>
            <person name="Young J.P."/>
            <person name="Thomas-Oates J."/>
            <person name="Paulin L."/>
            <person name="Lindstrom K."/>
        </authorList>
    </citation>
    <scope>NUCLEOTIDE SEQUENCE [LARGE SCALE GENOMIC DNA]</scope>
    <source>
        <strain evidence="3">HAMBI 540</strain>
    </source>
</reference>
<organism evidence="2 3">
    <name type="scientific">Neorhizobium galegae bv. orientalis str. HAMBI 540</name>
    <dbReference type="NCBI Taxonomy" id="1028800"/>
    <lineage>
        <taxon>Bacteria</taxon>
        <taxon>Pseudomonadati</taxon>
        <taxon>Pseudomonadota</taxon>
        <taxon>Alphaproteobacteria</taxon>
        <taxon>Hyphomicrobiales</taxon>
        <taxon>Rhizobiaceae</taxon>
        <taxon>Rhizobium/Agrobacterium group</taxon>
        <taxon>Neorhizobium</taxon>
    </lineage>
</organism>
<feature type="compositionally biased region" description="Low complexity" evidence="1">
    <location>
        <begin position="77"/>
        <end position="92"/>
    </location>
</feature>
<protein>
    <submittedName>
        <fullName evidence="2">Uncharacterized protein</fullName>
    </submittedName>
</protein>